<gene>
    <name evidence="8" type="ORF">GCM10022384_51500</name>
</gene>
<dbReference type="RefSeq" id="WP_345595727.1">
    <property type="nucleotide sequence ID" value="NZ_BAABCQ010000125.1"/>
</dbReference>
<dbReference type="SMART" id="SM00564">
    <property type="entry name" value="PQQ"/>
    <property type="match status" value="4"/>
</dbReference>
<dbReference type="EMBL" id="BAABCQ010000125">
    <property type="protein sequence ID" value="GAA3998205.1"/>
    <property type="molecule type" value="Genomic_DNA"/>
</dbReference>
<evidence type="ECO:0000313" key="9">
    <source>
        <dbReference type="Proteomes" id="UP001500034"/>
    </source>
</evidence>
<feature type="region of interest" description="Disordered" evidence="6">
    <location>
        <begin position="343"/>
        <end position="369"/>
    </location>
</feature>
<dbReference type="InterPro" id="IPR000719">
    <property type="entry name" value="Prot_kinase_dom"/>
</dbReference>
<keyword evidence="1" id="KW-0808">Transferase</keyword>
<evidence type="ECO:0000256" key="6">
    <source>
        <dbReference type="SAM" id="MobiDB-lite"/>
    </source>
</evidence>
<dbReference type="Gene3D" id="1.10.510.10">
    <property type="entry name" value="Transferase(Phosphotransferase) domain 1"/>
    <property type="match status" value="1"/>
</dbReference>
<sequence length="708" mass="75591">MEPLGTGDPIRLGPYRLLGVLGEGGMGKVYTGQDGAGDLAAIKVLRPELAHDAHLAQRFVREALAAQAVRSPGVAAVLGARTEGARPWIATEFLAGLTLDHAVDTYGPLDETALRALAASLARTLGDIHTAGFIHRDLKPPNIVLTSNGPRVIDFGIARPEHGLTLTSTGQVPVTPGYGAPEQVLGQRVAPSADVFSLGAVLVYAATGRRAFDGGHVAELQYRVVHDEPLVEGIEPRLLDLIVPLLAKDPAARPTPGQIAQAMAVPKGAARAWRRGSVADGIKQREADTHALIGQALPSGEGQTTSVTRRRLITGLTASGAVLAAGGGATAWWLDSREEKSVPRARKADPFDIPPAVATPREPLSPLREKSSYLGSPAPIWSLTDEADVFSPTLLPVRDVIVFGAASGGIVAYDVRDGTQRWIAPVVQPKRGYLSLSDRLVVGADGKGGLHTYVPSTGETRWTCAGARAKRLLAADEEAVYVLTEDERLRSVRRADAKVGWTVELPGDFVKKLSEHAVVRQGRLVLPTTDGNVLVVSTSDGRPAWRRRDGVSVSVRPAVAGDTVYLNGRTLDARRISDGKLVWSAKLDEDEAAADEWGHPVVAGEAVYAVGGMFPRRLKKSNGELVWRGRFDAFVASPILVQGHGVWSILPDDIKEDQLIVGVATVAEGERAWRSTTVPMFEYRVRMAADGNRAFYLSDSSVFALTCF</sequence>
<keyword evidence="3" id="KW-0418">Kinase</keyword>
<dbReference type="SUPFAM" id="SSF56112">
    <property type="entry name" value="Protein kinase-like (PK-like)"/>
    <property type="match status" value="1"/>
</dbReference>
<keyword evidence="2 5" id="KW-0547">Nucleotide-binding</keyword>
<dbReference type="CDD" id="cd14014">
    <property type="entry name" value="STKc_PknB_like"/>
    <property type="match status" value="1"/>
</dbReference>
<dbReference type="PANTHER" id="PTHR43289:SF34">
    <property type="entry name" value="SERINE_THREONINE-PROTEIN KINASE YBDM-RELATED"/>
    <property type="match status" value="1"/>
</dbReference>
<dbReference type="Pfam" id="PF00069">
    <property type="entry name" value="Pkinase"/>
    <property type="match status" value="1"/>
</dbReference>
<reference evidence="9" key="1">
    <citation type="journal article" date="2019" name="Int. J. Syst. Evol. Microbiol.">
        <title>The Global Catalogue of Microorganisms (GCM) 10K type strain sequencing project: providing services to taxonomists for standard genome sequencing and annotation.</title>
        <authorList>
            <consortium name="The Broad Institute Genomics Platform"/>
            <consortium name="The Broad Institute Genome Sequencing Center for Infectious Disease"/>
            <person name="Wu L."/>
            <person name="Ma J."/>
        </authorList>
    </citation>
    <scope>NUCLEOTIDE SEQUENCE [LARGE SCALE GENOMIC DNA]</scope>
    <source>
        <strain evidence="9">JCM 17027</strain>
    </source>
</reference>
<dbReference type="Proteomes" id="UP001500034">
    <property type="component" value="Unassembled WGS sequence"/>
</dbReference>
<dbReference type="InterPro" id="IPR011009">
    <property type="entry name" value="Kinase-like_dom_sf"/>
</dbReference>
<keyword evidence="4 5" id="KW-0067">ATP-binding</keyword>
<dbReference type="PROSITE" id="PS00108">
    <property type="entry name" value="PROTEIN_KINASE_ST"/>
    <property type="match status" value="1"/>
</dbReference>
<dbReference type="Gene3D" id="3.30.200.20">
    <property type="entry name" value="Phosphorylase Kinase, domain 1"/>
    <property type="match status" value="1"/>
</dbReference>
<dbReference type="Pfam" id="PF13360">
    <property type="entry name" value="PQQ_2"/>
    <property type="match status" value="1"/>
</dbReference>
<evidence type="ECO:0000313" key="8">
    <source>
        <dbReference type="EMBL" id="GAA3998205.1"/>
    </source>
</evidence>
<dbReference type="InterPro" id="IPR002372">
    <property type="entry name" value="PQQ_rpt_dom"/>
</dbReference>
<dbReference type="Gene3D" id="2.130.10.10">
    <property type="entry name" value="YVTN repeat-like/Quinoprotein amine dehydrogenase"/>
    <property type="match status" value="2"/>
</dbReference>
<evidence type="ECO:0000256" key="1">
    <source>
        <dbReference type="ARBA" id="ARBA00022679"/>
    </source>
</evidence>
<dbReference type="InterPro" id="IPR017441">
    <property type="entry name" value="Protein_kinase_ATP_BS"/>
</dbReference>
<dbReference type="InterPro" id="IPR015943">
    <property type="entry name" value="WD40/YVTN_repeat-like_dom_sf"/>
</dbReference>
<protein>
    <recommendedName>
        <fullName evidence="7">Protein kinase domain-containing protein</fullName>
    </recommendedName>
</protein>
<dbReference type="InterPro" id="IPR011047">
    <property type="entry name" value="Quinoprotein_ADH-like_sf"/>
</dbReference>
<comment type="caution">
    <text evidence="8">The sequence shown here is derived from an EMBL/GenBank/DDBJ whole genome shotgun (WGS) entry which is preliminary data.</text>
</comment>
<proteinExistence type="predicted"/>
<feature type="binding site" evidence="5">
    <location>
        <position position="43"/>
    </location>
    <ligand>
        <name>ATP</name>
        <dbReference type="ChEBI" id="CHEBI:30616"/>
    </ligand>
</feature>
<evidence type="ECO:0000256" key="5">
    <source>
        <dbReference type="PROSITE-ProRule" id="PRU10141"/>
    </source>
</evidence>
<dbReference type="InterPro" id="IPR018391">
    <property type="entry name" value="PQQ_b-propeller_rpt"/>
</dbReference>
<evidence type="ECO:0000256" key="2">
    <source>
        <dbReference type="ARBA" id="ARBA00022741"/>
    </source>
</evidence>
<evidence type="ECO:0000256" key="4">
    <source>
        <dbReference type="ARBA" id="ARBA00022840"/>
    </source>
</evidence>
<dbReference type="PROSITE" id="PS00107">
    <property type="entry name" value="PROTEIN_KINASE_ATP"/>
    <property type="match status" value="1"/>
</dbReference>
<dbReference type="SMART" id="SM00220">
    <property type="entry name" value="S_TKc"/>
    <property type="match status" value="1"/>
</dbReference>
<dbReference type="SUPFAM" id="SSF50998">
    <property type="entry name" value="Quinoprotein alcohol dehydrogenase-like"/>
    <property type="match status" value="1"/>
</dbReference>
<feature type="domain" description="Protein kinase" evidence="7">
    <location>
        <begin position="15"/>
        <end position="265"/>
    </location>
</feature>
<keyword evidence="9" id="KW-1185">Reference proteome</keyword>
<dbReference type="PANTHER" id="PTHR43289">
    <property type="entry name" value="MITOGEN-ACTIVATED PROTEIN KINASE KINASE KINASE 20-RELATED"/>
    <property type="match status" value="1"/>
</dbReference>
<evidence type="ECO:0000259" key="7">
    <source>
        <dbReference type="PROSITE" id="PS50011"/>
    </source>
</evidence>
<dbReference type="PROSITE" id="PS50011">
    <property type="entry name" value="PROTEIN_KINASE_DOM"/>
    <property type="match status" value="1"/>
</dbReference>
<name>A0ABP7RJ38_9ACTN</name>
<organism evidence="8 9">
    <name type="scientific">Streptomyces marokkonensis</name>
    <dbReference type="NCBI Taxonomy" id="324855"/>
    <lineage>
        <taxon>Bacteria</taxon>
        <taxon>Bacillati</taxon>
        <taxon>Actinomycetota</taxon>
        <taxon>Actinomycetes</taxon>
        <taxon>Kitasatosporales</taxon>
        <taxon>Streptomycetaceae</taxon>
        <taxon>Streptomyces</taxon>
    </lineage>
</organism>
<accession>A0ABP7RJ38</accession>
<dbReference type="InterPro" id="IPR008271">
    <property type="entry name" value="Ser/Thr_kinase_AS"/>
</dbReference>
<evidence type="ECO:0000256" key="3">
    <source>
        <dbReference type="ARBA" id="ARBA00022777"/>
    </source>
</evidence>